<evidence type="ECO:0000256" key="2">
    <source>
        <dbReference type="SAM" id="Phobius"/>
    </source>
</evidence>
<accession>A0ABQ6NB90</accession>
<feature type="transmembrane region" description="Helical" evidence="2">
    <location>
        <begin position="333"/>
        <end position="354"/>
    </location>
</feature>
<keyword evidence="2" id="KW-1133">Transmembrane helix</keyword>
<keyword evidence="4" id="KW-1185">Reference proteome</keyword>
<name>A0ABQ6NB90_9STRA</name>
<evidence type="ECO:0000313" key="4">
    <source>
        <dbReference type="Proteomes" id="UP001165060"/>
    </source>
</evidence>
<proteinExistence type="predicted"/>
<evidence type="ECO:0000313" key="3">
    <source>
        <dbReference type="EMBL" id="GMI53261.1"/>
    </source>
</evidence>
<feature type="transmembrane region" description="Helical" evidence="2">
    <location>
        <begin position="201"/>
        <end position="222"/>
    </location>
</feature>
<evidence type="ECO:0000256" key="1">
    <source>
        <dbReference type="SAM" id="MobiDB-lite"/>
    </source>
</evidence>
<evidence type="ECO:0008006" key="5">
    <source>
        <dbReference type="Google" id="ProtNLM"/>
    </source>
</evidence>
<feature type="region of interest" description="Disordered" evidence="1">
    <location>
        <begin position="436"/>
        <end position="468"/>
    </location>
</feature>
<feature type="transmembrane region" description="Helical" evidence="2">
    <location>
        <begin position="20"/>
        <end position="39"/>
    </location>
</feature>
<reference evidence="3 4" key="1">
    <citation type="journal article" date="2023" name="Commun. Biol.">
        <title>Genome analysis of Parmales, the sister group of diatoms, reveals the evolutionary specialization of diatoms from phago-mixotrophs to photoautotrophs.</title>
        <authorList>
            <person name="Ban H."/>
            <person name="Sato S."/>
            <person name="Yoshikawa S."/>
            <person name="Yamada K."/>
            <person name="Nakamura Y."/>
            <person name="Ichinomiya M."/>
            <person name="Sato N."/>
            <person name="Blanc-Mathieu R."/>
            <person name="Endo H."/>
            <person name="Kuwata A."/>
            <person name="Ogata H."/>
        </authorList>
    </citation>
    <scope>NUCLEOTIDE SEQUENCE [LARGE SCALE GENOMIC DNA]</scope>
</reference>
<feature type="transmembrane region" description="Helical" evidence="2">
    <location>
        <begin position="266"/>
        <end position="290"/>
    </location>
</feature>
<feature type="compositionally biased region" description="Basic residues" evidence="1">
    <location>
        <begin position="446"/>
        <end position="468"/>
    </location>
</feature>
<feature type="transmembrane region" description="Helical" evidence="2">
    <location>
        <begin position="302"/>
        <end position="321"/>
    </location>
</feature>
<gene>
    <name evidence="3" type="ORF">TeGR_g9028</name>
</gene>
<sequence length="468" mass="51269">MSSSHEPADWTELINIPSVSLYFGSLICFLALISTRQAYKLSPSFRSKLQSTSFFSTSPSAPASEKAGVMLTVFRDAWPATVSEMLQDTEAAHGMLFRSLVITGGLISMHTDFAQLTPHPDTPAYAHPSIPLLMTLVNLARRLVIAGAVGFVFAPATGVDHGVSGLREVGRGATGGKTSVKATLLGSLPLRELPSEERAKLGRTAIIGTVHCVLASAMLSALPSLDFIAAGHDAWYLVSGGGVHWARLVQYDPCAVAYTLILGLRLLHVLTIQVCMSVFVFHFLVGFFLPGDHSHKGFWAEYCACRLFCQLMLLAAINSWFSWPHLFDAMPVLVQYVSLSLATCHFVVFAAFCVRNLFLVLRNVDYSEGELAAAFDQWRWKEDVFQAGLDLQLQFVEGVQEQLQEVNRQGGSVKYLTNLFKQLKVLVKIYRGVPREKEEETVRGRGAAKKGAGRARSKTPAGSRKKGQ</sequence>
<keyword evidence="2" id="KW-0472">Membrane</keyword>
<dbReference type="Proteomes" id="UP001165060">
    <property type="component" value="Unassembled WGS sequence"/>
</dbReference>
<protein>
    <recommendedName>
        <fullName evidence="5">Transmembrane protein</fullName>
    </recommendedName>
</protein>
<dbReference type="EMBL" id="BRYB01006250">
    <property type="protein sequence ID" value="GMI53261.1"/>
    <property type="molecule type" value="Genomic_DNA"/>
</dbReference>
<comment type="caution">
    <text evidence="3">The sequence shown here is derived from an EMBL/GenBank/DDBJ whole genome shotgun (WGS) entry which is preliminary data.</text>
</comment>
<organism evidence="3 4">
    <name type="scientific">Tetraparma gracilis</name>
    <dbReference type="NCBI Taxonomy" id="2962635"/>
    <lineage>
        <taxon>Eukaryota</taxon>
        <taxon>Sar</taxon>
        <taxon>Stramenopiles</taxon>
        <taxon>Ochrophyta</taxon>
        <taxon>Bolidophyceae</taxon>
        <taxon>Parmales</taxon>
        <taxon>Triparmaceae</taxon>
        <taxon>Tetraparma</taxon>
    </lineage>
</organism>
<keyword evidence="2" id="KW-0812">Transmembrane</keyword>